<dbReference type="EMBL" id="PRDS01000008">
    <property type="protein sequence ID" value="PPB79863.1"/>
    <property type="molecule type" value="Genomic_DNA"/>
</dbReference>
<accession>A0A2S5JEG6</accession>
<feature type="signal peptide" evidence="1">
    <location>
        <begin position="1"/>
        <end position="19"/>
    </location>
</feature>
<evidence type="ECO:0008006" key="4">
    <source>
        <dbReference type="Google" id="ProtNLM"/>
    </source>
</evidence>
<dbReference type="Gene3D" id="3.30.70.2970">
    <property type="entry name" value="Protein of unknown function (DUF541), domain 2"/>
    <property type="match status" value="1"/>
</dbReference>
<evidence type="ECO:0000313" key="2">
    <source>
        <dbReference type="EMBL" id="PPB79863.1"/>
    </source>
</evidence>
<dbReference type="GO" id="GO:0006974">
    <property type="term" value="P:DNA damage response"/>
    <property type="evidence" value="ECO:0007669"/>
    <property type="project" value="TreeGrafter"/>
</dbReference>
<dbReference type="Pfam" id="PF04402">
    <property type="entry name" value="SIMPL"/>
    <property type="match status" value="1"/>
</dbReference>
<keyword evidence="3" id="KW-1185">Reference proteome</keyword>
<evidence type="ECO:0000313" key="3">
    <source>
        <dbReference type="Proteomes" id="UP000239736"/>
    </source>
</evidence>
<dbReference type="PANTHER" id="PTHR34387:SF1">
    <property type="entry name" value="PERIPLASMIC IMMUNOGENIC PROTEIN"/>
    <property type="match status" value="1"/>
</dbReference>
<name>A0A2S5JEG6_9RHOB</name>
<dbReference type="InterPro" id="IPR052022">
    <property type="entry name" value="26kDa_periplasmic_antigen"/>
</dbReference>
<feature type="chain" id="PRO_5015615558" description="Secreted protein" evidence="1">
    <location>
        <begin position="20"/>
        <end position="232"/>
    </location>
</feature>
<keyword evidence="1" id="KW-0732">Signal</keyword>
<dbReference type="AlphaFoldDB" id="A0A2S5JEG6"/>
<gene>
    <name evidence="2" type="ORF">LV82_02420</name>
</gene>
<evidence type="ECO:0000256" key="1">
    <source>
        <dbReference type="SAM" id="SignalP"/>
    </source>
</evidence>
<protein>
    <recommendedName>
        <fullName evidence="4">Secreted protein</fullName>
    </recommendedName>
</protein>
<reference evidence="2 3" key="1">
    <citation type="submission" date="2018-01" db="EMBL/GenBank/DDBJ databases">
        <title>Genomic Encyclopedia of Archaeal and Bacterial Type Strains, Phase II (KMG-II): from individual species to whole genera.</title>
        <authorList>
            <person name="Goeker M."/>
        </authorList>
    </citation>
    <scope>NUCLEOTIDE SEQUENCE [LARGE SCALE GENOMIC DNA]</scope>
    <source>
        <strain evidence="2 3">DSM 12048</strain>
    </source>
</reference>
<dbReference type="RefSeq" id="WP_104072026.1">
    <property type="nucleotide sequence ID" value="NZ_PRDS01000008.1"/>
</dbReference>
<organism evidence="2 3">
    <name type="scientific">Albidovulum inexpectatum</name>
    <dbReference type="NCBI Taxonomy" id="196587"/>
    <lineage>
        <taxon>Bacteria</taxon>
        <taxon>Pseudomonadati</taxon>
        <taxon>Pseudomonadota</taxon>
        <taxon>Alphaproteobacteria</taxon>
        <taxon>Rhodobacterales</taxon>
        <taxon>Paracoccaceae</taxon>
        <taxon>Albidovulum</taxon>
    </lineage>
</organism>
<sequence length="232" mass="24043">MKSLPLIAVLTCLALPAIAQEAPGPRLFVTGAGQVEVAPDMATITLGVVTEAPGADDAMAANSRALAEVIQRLTLAGVAARDIQTSSLSVSPQWTRPEDRDDAPRIAGYRVQNMVTVRIRDLELLGGVLDSVVQGGANQLVGLTLGIADPHEAMNEARRRAVADAIGRAQVLAQASGVKLGPIVSISEGGSGMPQPMFKAEAAFAGRAMDVPIAAGELTVEASVSMSWQIEQ</sequence>
<dbReference type="Proteomes" id="UP000239736">
    <property type="component" value="Unassembled WGS sequence"/>
</dbReference>
<dbReference type="Gene3D" id="3.30.110.170">
    <property type="entry name" value="Protein of unknown function (DUF541), domain 1"/>
    <property type="match status" value="1"/>
</dbReference>
<dbReference type="InterPro" id="IPR007497">
    <property type="entry name" value="SIMPL/DUF541"/>
</dbReference>
<dbReference type="OrthoDB" id="9813144at2"/>
<comment type="caution">
    <text evidence="2">The sequence shown here is derived from an EMBL/GenBank/DDBJ whole genome shotgun (WGS) entry which is preliminary data.</text>
</comment>
<dbReference type="PANTHER" id="PTHR34387">
    <property type="entry name" value="SLR1258 PROTEIN"/>
    <property type="match status" value="1"/>
</dbReference>
<proteinExistence type="predicted"/>